<comment type="caution">
    <text evidence="2">The sequence shown here is derived from an EMBL/GenBank/DDBJ whole genome shotgun (WGS) entry which is preliminary data.</text>
</comment>
<evidence type="ECO:0000256" key="1">
    <source>
        <dbReference type="SAM" id="Phobius"/>
    </source>
</evidence>
<keyword evidence="3" id="KW-1185">Reference proteome</keyword>
<gene>
    <name evidence="2" type="primary">kdpF</name>
    <name evidence="2" type="ORF">KDL28_32055</name>
</gene>
<evidence type="ECO:0000313" key="2">
    <source>
        <dbReference type="EMBL" id="MCO1659713.1"/>
    </source>
</evidence>
<dbReference type="Pfam" id="PF09604">
    <property type="entry name" value="Potass_KdpF"/>
    <property type="match status" value="1"/>
</dbReference>
<organism evidence="2 3">
    <name type="scientific">Pseudonocardia humida</name>
    <dbReference type="NCBI Taxonomy" id="2800819"/>
    <lineage>
        <taxon>Bacteria</taxon>
        <taxon>Bacillati</taxon>
        <taxon>Actinomycetota</taxon>
        <taxon>Actinomycetes</taxon>
        <taxon>Pseudonocardiales</taxon>
        <taxon>Pseudonocardiaceae</taxon>
        <taxon>Pseudonocardia</taxon>
    </lineage>
</organism>
<protein>
    <submittedName>
        <fullName evidence="2">K(+)-transporting ATPase subunit F</fullName>
    </submittedName>
</protein>
<accession>A0ABT1A9N0</accession>
<dbReference type="EMBL" id="JAGSOV010000070">
    <property type="protein sequence ID" value="MCO1659713.1"/>
    <property type="molecule type" value="Genomic_DNA"/>
</dbReference>
<proteinExistence type="predicted"/>
<keyword evidence="1" id="KW-0812">Transmembrane</keyword>
<sequence length="88" mass="9718">MRQDPRCARSAGRILCLEPPVPRRRWVLLRSLDGRRGLCPADHRRVRRAGADVAGVGAAVIVQNVIGGLLALALIVYLLVVLVRPERF</sequence>
<dbReference type="NCBIfam" id="TIGR02115">
    <property type="entry name" value="potass_kdpF"/>
    <property type="match status" value="1"/>
</dbReference>
<reference evidence="2" key="1">
    <citation type="submission" date="2021-04" db="EMBL/GenBank/DDBJ databases">
        <title>Pseudonocardia sp. nov., isolated from sandy soil of mangrove forest.</title>
        <authorList>
            <person name="Zan Z."/>
            <person name="Huang R."/>
            <person name="Liu W."/>
        </authorList>
    </citation>
    <scope>NUCLEOTIDE SEQUENCE</scope>
    <source>
        <strain evidence="2">S2-4</strain>
    </source>
</reference>
<keyword evidence="1" id="KW-1133">Transmembrane helix</keyword>
<evidence type="ECO:0000313" key="3">
    <source>
        <dbReference type="Proteomes" id="UP001165283"/>
    </source>
</evidence>
<dbReference type="InterPro" id="IPR011726">
    <property type="entry name" value="KdpF"/>
</dbReference>
<dbReference type="Proteomes" id="UP001165283">
    <property type="component" value="Unassembled WGS sequence"/>
</dbReference>
<keyword evidence="1" id="KW-0472">Membrane</keyword>
<name>A0ABT1A9N0_9PSEU</name>
<feature type="transmembrane region" description="Helical" evidence="1">
    <location>
        <begin position="53"/>
        <end position="80"/>
    </location>
</feature>